<reference evidence="6" key="2">
    <citation type="submission" date="2012-11" db="EMBL/GenBank/DDBJ databases">
        <authorList>
            <person name="Kuo A."/>
            <person name="Curtis B.A."/>
            <person name="Tanifuji G."/>
            <person name="Burki F."/>
            <person name="Gruber A."/>
            <person name="Irimia M."/>
            <person name="Maruyama S."/>
            <person name="Arias M.C."/>
            <person name="Ball S.G."/>
            <person name="Gile G.H."/>
            <person name="Hirakawa Y."/>
            <person name="Hopkins J.F."/>
            <person name="Rensing S.A."/>
            <person name="Schmutz J."/>
            <person name="Symeonidi A."/>
            <person name="Elias M."/>
            <person name="Eveleigh R.J."/>
            <person name="Herman E.K."/>
            <person name="Klute M.J."/>
            <person name="Nakayama T."/>
            <person name="Obornik M."/>
            <person name="Reyes-Prieto A."/>
            <person name="Armbrust E.V."/>
            <person name="Aves S.J."/>
            <person name="Beiko R.G."/>
            <person name="Coutinho P."/>
            <person name="Dacks J.B."/>
            <person name="Durnford D.G."/>
            <person name="Fast N.M."/>
            <person name="Green B.R."/>
            <person name="Grisdale C."/>
            <person name="Hempe F."/>
            <person name="Henrissat B."/>
            <person name="Hoppner M.P."/>
            <person name="Ishida K.-I."/>
            <person name="Kim E."/>
            <person name="Koreny L."/>
            <person name="Kroth P.G."/>
            <person name="Liu Y."/>
            <person name="Malik S.-B."/>
            <person name="Maier U.G."/>
            <person name="McRose D."/>
            <person name="Mock T."/>
            <person name="Neilson J.A."/>
            <person name="Onodera N.T."/>
            <person name="Poole A.M."/>
            <person name="Pritham E.J."/>
            <person name="Richards T.A."/>
            <person name="Rocap G."/>
            <person name="Roy S.W."/>
            <person name="Sarai C."/>
            <person name="Schaack S."/>
            <person name="Shirato S."/>
            <person name="Slamovits C.H."/>
            <person name="Spencer D.F."/>
            <person name="Suzuki S."/>
            <person name="Worden A.Z."/>
            <person name="Zauner S."/>
            <person name="Barry K."/>
            <person name="Bell C."/>
            <person name="Bharti A.K."/>
            <person name="Crow J.A."/>
            <person name="Grimwood J."/>
            <person name="Kramer R."/>
            <person name="Lindquist E."/>
            <person name="Lucas S."/>
            <person name="Salamov A."/>
            <person name="McFadden G.I."/>
            <person name="Lane C.E."/>
            <person name="Keeling P.J."/>
            <person name="Gray M.W."/>
            <person name="Grigoriev I.V."/>
            <person name="Archibald J.M."/>
        </authorList>
    </citation>
    <scope>NUCLEOTIDE SEQUENCE</scope>
    <source>
        <strain evidence="6">CCMP2712</strain>
    </source>
</reference>
<reference evidence="5" key="3">
    <citation type="submission" date="2016-03" db="UniProtKB">
        <authorList>
            <consortium name="EnsemblProtists"/>
        </authorList>
    </citation>
    <scope>IDENTIFICATION</scope>
</reference>
<dbReference type="HOGENOM" id="CLU_571690_0_0_1"/>
<evidence type="ECO:0000256" key="2">
    <source>
        <dbReference type="SAM" id="Phobius"/>
    </source>
</evidence>
<dbReference type="KEGG" id="gtt:GUITHDRAFT_111499"/>
<gene>
    <name evidence="4" type="ORF">GUITHDRAFT_111499</name>
</gene>
<organism evidence="4">
    <name type="scientific">Guillardia theta (strain CCMP2712)</name>
    <name type="common">Cryptophyte</name>
    <dbReference type="NCBI Taxonomy" id="905079"/>
    <lineage>
        <taxon>Eukaryota</taxon>
        <taxon>Cryptophyceae</taxon>
        <taxon>Pyrenomonadales</taxon>
        <taxon>Geminigeraceae</taxon>
        <taxon>Guillardia</taxon>
    </lineage>
</organism>
<keyword evidence="6" id="KW-1185">Reference proteome</keyword>
<keyword evidence="2" id="KW-0472">Membrane</keyword>
<feature type="signal peptide" evidence="3">
    <location>
        <begin position="1"/>
        <end position="20"/>
    </location>
</feature>
<keyword evidence="3" id="KW-0732">Signal</keyword>
<feature type="region of interest" description="Disordered" evidence="1">
    <location>
        <begin position="481"/>
        <end position="500"/>
    </location>
</feature>
<evidence type="ECO:0000256" key="3">
    <source>
        <dbReference type="SAM" id="SignalP"/>
    </source>
</evidence>
<name>L1J310_GUITC</name>
<evidence type="ECO:0000313" key="6">
    <source>
        <dbReference type="Proteomes" id="UP000011087"/>
    </source>
</evidence>
<dbReference type="GeneID" id="17299129"/>
<reference evidence="4 6" key="1">
    <citation type="journal article" date="2012" name="Nature">
        <title>Algal genomes reveal evolutionary mosaicism and the fate of nucleomorphs.</title>
        <authorList>
            <consortium name="DOE Joint Genome Institute"/>
            <person name="Curtis B.A."/>
            <person name="Tanifuji G."/>
            <person name="Burki F."/>
            <person name="Gruber A."/>
            <person name="Irimia M."/>
            <person name="Maruyama S."/>
            <person name="Arias M.C."/>
            <person name="Ball S.G."/>
            <person name="Gile G.H."/>
            <person name="Hirakawa Y."/>
            <person name="Hopkins J.F."/>
            <person name="Kuo A."/>
            <person name="Rensing S.A."/>
            <person name="Schmutz J."/>
            <person name="Symeonidi A."/>
            <person name="Elias M."/>
            <person name="Eveleigh R.J."/>
            <person name="Herman E.K."/>
            <person name="Klute M.J."/>
            <person name="Nakayama T."/>
            <person name="Obornik M."/>
            <person name="Reyes-Prieto A."/>
            <person name="Armbrust E.V."/>
            <person name="Aves S.J."/>
            <person name="Beiko R.G."/>
            <person name="Coutinho P."/>
            <person name="Dacks J.B."/>
            <person name="Durnford D.G."/>
            <person name="Fast N.M."/>
            <person name="Green B.R."/>
            <person name="Grisdale C.J."/>
            <person name="Hempel F."/>
            <person name="Henrissat B."/>
            <person name="Hoppner M.P."/>
            <person name="Ishida K."/>
            <person name="Kim E."/>
            <person name="Koreny L."/>
            <person name="Kroth P.G."/>
            <person name="Liu Y."/>
            <person name="Malik S.B."/>
            <person name="Maier U.G."/>
            <person name="McRose D."/>
            <person name="Mock T."/>
            <person name="Neilson J.A."/>
            <person name="Onodera N.T."/>
            <person name="Poole A.M."/>
            <person name="Pritham E.J."/>
            <person name="Richards T.A."/>
            <person name="Rocap G."/>
            <person name="Roy S.W."/>
            <person name="Sarai C."/>
            <person name="Schaack S."/>
            <person name="Shirato S."/>
            <person name="Slamovits C.H."/>
            <person name="Spencer D.F."/>
            <person name="Suzuki S."/>
            <person name="Worden A.Z."/>
            <person name="Zauner S."/>
            <person name="Barry K."/>
            <person name="Bell C."/>
            <person name="Bharti A.K."/>
            <person name="Crow J.A."/>
            <person name="Grimwood J."/>
            <person name="Kramer R."/>
            <person name="Lindquist E."/>
            <person name="Lucas S."/>
            <person name="Salamov A."/>
            <person name="McFadden G.I."/>
            <person name="Lane C.E."/>
            <person name="Keeling P.J."/>
            <person name="Gray M.W."/>
            <person name="Grigoriev I.V."/>
            <person name="Archibald J.M."/>
        </authorList>
    </citation>
    <scope>NUCLEOTIDE SEQUENCE</scope>
    <source>
        <strain evidence="4 6">CCMP2712</strain>
    </source>
</reference>
<keyword evidence="2" id="KW-0812">Transmembrane</keyword>
<feature type="transmembrane region" description="Helical" evidence="2">
    <location>
        <begin position="265"/>
        <end position="290"/>
    </location>
</feature>
<dbReference type="EMBL" id="JH993016">
    <property type="protein sequence ID" value="EKX42524.1"/>
    <property type="molecule type" value="Genomic_DNA"/>
</dbReference>
<evidence type="ECO:0000313" key="5">
    <source>
        <dbReference type="EnsemblProtists" id="EKX42524"/>
    </source>
</evidence>
<protein>
    <recommendedName>
        <fullName evidence="7">MARVEL domain-containing protein</fullName>
    </recommendedName>
</protein>
<evidence type="ECO:0000256" key="1">
    <source>
        <dbReference type="SAM" id="MobiDB-lite"/>
    </source>
</evidence>
<sequence length="528" mass="56977">MCIASMVLGFALFIAGVVPAAYNPSACRSSSSSSSSSSGYGSSSSYNSGYDSGYNRGYNYGYNKGFDTTFISTYNDAYNYGYNKGYNKGYSGYSYSNVGNGFSSYSYESSTYSLAYNAGYNAGYNPSSLWDHTYDYNTGYNTGYNSGYYKGFAQGDSLTTYKLSYNSGFNAGFNSGYNTGHSTYLYTHNSGYYNGFCSGYYNSYIASQSSSSDYNRDLTWYYNTGYNSGFYSGSYSHTSSSYGSSSSSSSYHYSSCEGDRAAAKAWLVFIGLWGIIPGLYTLIFGGLGIATSSKRTKLFGGLYLAQLISDILLLLTSTYISLCLALSSQFICGKNACAFCFSIAADDTLTSADDYDLVDSNRLCSMAQGSAYAIFVFDLLLSICQIATSIVMCSLCCQPDQWEEINAVRPIHLDHGMPVAKPIEAVPVQPAIANPVSAPQPAQATLNSLLGASAGSNDVKDDHNPMAKSGQARGAWIMPAPPQVPTDPPTSQHEGAQSVVAPYLRAGNRLFKSLRTLKEWVDGEESED</sequence>
<dbReference type="AlphaFoldDB" id="L1J310"/>
<evidence type="ECO:0000313" key="4">
    <source>
        <dbReference type="EMBL" id="EKX42524.1"/>
    </source>
</evidence>
<feature type="transmembrane region" description="Helical" evidence="2">
    <location>
        <begin position="302"/>
        <end position="322"/>
    </location>
</feature>
<keyword evidence="2" id="KW-1133">Transmembrane helix</keyword>
<dbReference type="EnsemblProtists" id="EKX42524">
    <property type="protein sequence ID" value="EKX42524"/>
    <property type="gene ID" value="GUITHDRAFT_111499"/>
</dbReference>
<dbReference type="RefSeq" id="XP_005829504.1">
    <property type="nucleotide sequence ID" value="XM_005829447.1"/>
</dbReference>
<accession>L1J310</accession>
<dbReference type="PaxDb" id="55529-EKX42524"/>
<dbReference type="Proteomes" id="UP000011087">
    <property type="component" value="Unassembled WGS sequence"/>
</dbReference>
<evidence type="ECO:0008006" key="7">
    <source>
        <dbReference type="Google" id="ProtNLM"/>
    </source>
</evidence>
<feature type="chain" id="PRO_5008770791" description="MARVEL domain-containing protein" evidence="3">
    <location>
        <begin position="21"/>
        <end position="528"/>
    </location>
</feature>
<proteinExistence type="predicted"/>